<gene>
    <name evidence="3" type="ORF">SAMN05421512_10221</name>
</gene>
<dbReference type="InterPro" id="IPR025110">
    <property type="entry name" value="AMP-bd_C"/>
</dbReference>
<dbReference type="GO" id="GO:0044550">
    <property type="term" value="P:secondary metabolite biosynthetic process"/>
    <property type="evidence" value="ECO:0007669"/>
    <property type="project" value="TreeGrafter"/>
</dbReference>
<name>A0A285RNU8_9HYPH</name>
<dbReference type="Gene3D" id="3.40.50.12780">
    <property type="entry name" value="N-terminal domain of ligase-like"/>
    <property type="match status" value="1"/>
</dbReference>
<dbReference type="STRING" id="538381.GCA_001696535_03486"/>
<dbReference type="InterPro" id="IPR000873">
    <property type="entry name" value="AMP-dep_synth/lig_dom"/>
</dbReference>
<dbReference type="GO" id="GO:0043041">
    <property type="term" value="P:amino acid activation for nonribosomal peptide biosynthetic process"/>
    <property type="evidence" value="ECO:0007669"/>
    <property type="project" value="TreeGrafter"/>
</dbReference>
<dbReference type="PROSITE" id="PS00455">
    <property type="entry name" value="AMP_BINDING"/>
    <property type="match status" value="1"/>
</dbReference>
<dbReference type="InterPro" id="IPR042099">
    <property type="entry name" value="ANL_N_sf"/>
</dbReference>
<dbReference type="Gene3D" id="3.30.300.30">
    <property type="match status" value="1"/>
</dbReference>
<dbReference type="InterPro" id="IPR020459">
    <property type="entry name" value="AMP-binding"/>
</dbReference>
<dbReference type="RefSeq" id="WP_176521996.1">
    <property type="nucleotide sequence ID" value="NZ_OBML01000002.1"/>
</dbReference>
<dbReference type="PANTHER" id="PTHR45527:SF1">
    <property type="entry name" value="FATTY ACID SYNTHASE"/>
    <property type="match status" value="1"/>
</dbReference>
<protein>
    <submittedName>
        <fullName evidence="3">Amino acid adenylation domain-containing protein</fullName>
    </submittedName>
</protein>
<evidence type="ECO:0000313" key="4">
    <source>
        <dbReference type="Proteomes" id="UP000219331"/>
    </source>
</evidence>
<reference evidence="3 4" key="1">
    <citation type="submission" date="2017-08" db="EMBL/GenBank/DDBJ databases">
        <authorList>
            <person name="de Groot N.N."/>
        </authorList>
    </citation>
    <scope>NUCLEOTIDE SEQUENCE [LARGE SCALE GENOMIC DNA]</scope>
    <source>
        <strain evidence="3 4">USBA 352</strain>
    </source>
</reference>
<dbReference type="GO" id="GO:0005737">
    <property type="term" value="C:cytoplasm"/>
    <property type="evidence" value="ECO:0007669"/>
    <property type="project" value="TreeGrafter"/>
</dbReference>
<dbReference type="InterPro" id="IPR010071">
    <property type="entry name" value="AA_adenyl_dom"/>
</dbReference>
<feature type="domain" description="AMP-binding enzyme C-terminal" evidence="2">
    <location>
        <begin position="447"/>
        <end position="521"/>
    </location>
</feature>
<dbReference type="InterPro" id="IPR020845">
    <property type="entry name" value="AMP-binding_CS"/>
</dbReference>
<evidence type="ECO:0000313" key="3">
    <source>
        <dbReference type="EMBL" id="SOB95740.1"/>
    </source>
</evidence>
<dbReference type="Pfam" id="PF00501">
    <property type="entry name" value="AMP-binding"/>
    <property type="match status" value="1"/>
</dbReference>
<evidence type="ECO:0000259" key="1">
    <source>
        <dbReference type="Pfam" id="PF00501"/>
    </source>
</evidence>
<dbReference type="PRINTS" id="PR00154">
    <property type="entry name" value="AMPBINDING"/>
</dbReference>
<dbReference type="Proteomes" id="UP000219331">
    <property type="component" value="Unassembled WGS sequence"/>
</dbReference>
<dbReference type="Pfam" id="PF13193">
    <property type="entry name" value="AMP-binding_C"/>
    <property type="match status" value="1"/>
</dbReference>
<dbReference type="GO" id="GO:0031177">
    <property type="term" value="F:phosphopantetheine binding"/>
    <property type="evidence" value="ECO:0007669"/>
    <property type="project" value="TreeGrafter"/>
</dbReference>
<evidence type="ECO:0000259" key="2">
    <source>
        <dbReference type="Pfam" id="PF13193"/>
    </source>
</evidence>
<dbReference type="AlphaFoldDB" id="A0A285RNU8"/>
<proteinExistence type="predicted"/>
<dbReference type="SUPFAM" id="SSF56801">
    <property type="entry name" value="Acetyl-CoA synthetase-like"/>
    <property type="match status" value="1"/>
</dbReference>
<dbReference type="EMBL" id="OBML01000002">
    <property type="protein sequence ID" value="SOB95740.1"/>
    <property type="molecule type" value="Genomic_DNA"/>
</dbReference>
<keyword evidence="4" id="KW-1185">Reference proteome</keyword>
<dbReference type="CDD" id="cd05930">
    <property type="entry name" value="A_NRPS"/>
    <property type="match status" value="1"/>
</dbReference>
<dbReference type="InterPro" id="IPR045851">
    <property type="entry name" value="AMP-bd_C_sf"/>
</dbReference>
<dbReference type="PANTHER" id="PTHR45527">
    <property type="entry name" value="NONRIBOSOMAL PEPTIDE SYNTHETASE"/>
    <property type="match status" value="1"/>
</dbReference>
<sequence>MARIIPRMLQALARQAPEAAAIVFEDTTWTRAELQDFAARVAGALRAGGVRRDDRVAVYLDKSPEAVGTLLGVMMADAICVPLDPTGPAPRLAGILKDCEPSMLVSSANKAKRLEALTAEGCELPPVLVTGGVPLALSAEARGIAPVMLEPVGEERGERMGEGAAPPPSQVIDEDLAYILYTSGSTGKPKGVMISHRAIVAFSDWAGDYFALHEQDRVASHSPLHFDLSLFDVWTTLAHGACVHLVPQGISFMATDLVRFIAESRVTVWQSVPSVLRMITRQLGDPGPEYDQLRLIFFAGEPYPPAELRDLMTRLPNARYHNIYGATEINDVTCHTLTGLPDDGPLPIGVPCAHMEVLVLGEEGEVLSAQGAVGELCARGPTLARGYWGDPAMTAAKFVQDPRHDLYPDPLYRTGDLVRIGEGGTLHYVGRRDSQVKIRGFRVNIGEVEEAMLRHDAISEVAVIDELDADGNRTLAACFIAHREVPDARTLKRHCLAFLPNYMVPERFVPVEVLPRTSTGKIDRQALRRQQEAAAQPA</sequence>
<organism evidence="3 4">
    <name type="scientific">Stappia indica</name>
    <dbReference type="NCBI Taxonomy" id="538381"/>
    <lineage>
        <taxon>Bacteria</taxon>
        <taxon>Pseudomonadati</taxon>
        <taxon>Pseudomonadota</taxon>
        <taxon>Alphaproteobacteria</taxon>
        <taxon>Hyphomicrobiales</taxon>
        <taxon>Stappiaceae</taxon>
        <taxon>Stappia</taxon>
    </lineage>
</organism>
<dbReference type="NCBIfam" id="TIGR01733">
    <property type="entry name" value="AA-adenyl-dom"/>
    <property type="match status" value="1"/>
</dbReference>
<feature type="domain" description="AMP-dependent synthetase/ligase" evidence="1">
    <location>
        <begin position="11"/>
        <end position="388"/>
    </location>
</feature>
<accession>A0A285RNU8</accession>